<dbReference type="GO" id="GO:0047756">
    <property type="term" value="F:chondroitin 4-sulfotransferase activity"/>
    <property type="evidence" value="ECO:0007669"/>
    <property type="project" value="InterPro"/>
</dbReference>
<keyword evidence="1" id="KW-1185">Reference proteome</keyword>
<evidence type="ECO:0000313" key="2">
    <source>
        <dbReference type="WBParaSite" id="PSAMB.scaffold19size118911.g325.t1"/>
    </source>
</evidence>
<dbReference type="WBParaSite" id="PSAMB.scaffold19size118911.g325.t1">
    <property type="protein sequence ID" value="PSAMB.scaffold19size118911.g325.t1"/>
    <property type="gene ID" value="PSAMB.scaffold19size118911.g325"/>
</dbReference>
<name>A0A914VJT4_9BILA</name>
<dbReference type="InterPro" id="IPR007669">
    <property type="entry name" value="Chst-1-like"/>
</dbReference>
<dbReference type="PANTHER" id="PTHR22900">
    <property type="entry name" value="PROTEIN CBG14245-RELATED"/>
    <property type="match status" value="1"/>
</dbReference>
<dbReference type="GO" id="GO:0050650">
    <property type="term" value="P:chondroitin sulfate proteoglycan biosynthetic process"/>
    <property type="evidence" value="ECO:0007669"/>
    <property type="project" value="InterPro"/>
</dbReference>
<dbReference type="Pfam" id="PF03567">
    <property type="entry name" value="Sulfotransfer_2"/>
    <property type="match status" value="1"/>
</dbReference>
<evidence type="ECO:0000313" key="1">
    <source>
        <dbReference type="Proteomes" id="UP000887566"/>
    </source>
</evidence>
<dbReference type="Proteomes" id="UP000887566">
    <property type="component" value="Unplaced"/>
</dbReference>
<protein>
    <submittedName>
        <fullName evidence="2">Sulfotransferase</fullName>
    </submittedName>
</protein>
<accession>A0A914VJT4</accession>
<dbReference type="GO" id="GO:0016020">
    <property type="term" value="C:membrane"/>
    <property type="evidence" value="ECO:0007669"/>
    <property type="project" value="InterPro"/>
</dbReference>
<proteinExistence type="predicted"/>
<dbReference type="AlphaFoldDB" id="A0A914VJT4"/>
<sequence length="296" mass="34458">MKNQLLDNKRQRTIDFLSGAALNLRRYDILDSSMSFNAVKVQVCLIQKNGLATIRYVGCSLALLEKGYVQEYSEFSKLSSYEAAFNNTCLNFTTFKDRDGYEKLVFIRDPLERFVSGWMYLCKRKGACFDCGQDIKCFLRTFFYCWSTDMKYSSTCTYRPPKNSGAKTSSQHIFFHISPQAAYCRMSDNFNPKDVRIIPYSRENVNSFLRSAAKPVMNSEQLEMLSSRLEEPSEHASDQVEARKLKQKIMDDWTLTTLFSTIYFIDYQTFSIDLPQFMLDAEMYKVDQSNVPFFLM</sequence>
<dbReference type="GO" id="GO:1902884">
    <property type="term" value="P:positive regulation of response to oxidative stress"/>
    <property type="evidence" value="ECO:0007669"/>
    <property type="project" value="InterPro"/>
</dbReference>
<reference evidence="2" key="1">
    <citation type="submission" date="2022-11" db="UniProtKB">
        <authorList>
            <consortium name="WormBaseParasite"/>
        </authorList>
    </citation>
    <scope>IDENTIFICATION</scope>
</reference>
<organism evidence="1 2">
    <name type="scientific">Plectus sambesii</name>
    <dbReference type="NCBI Taxonomy" id="2011161"/>
    <lineage>
        <taxon>Eukaryota</taxon>
        <taxon>Metazoa</taxon>
        <taxon>Ecdysozoa</taxon>
        <taxon>Nematoda</taxon>
        <taxon>Chromadorea</taxon>
        <taxon>Plectida</taxon>
        <taxon>Plectina</taxon>
        <taxon>Plectoidea</taxon>
        <taxon>Plectidae</taxon>
        <taxon>Plectus</taxon>
    </lineage>
</organism>
<dbReference type="InterPro" id="IPR005331">
    <property type="entry name" value="Sulfotransferase"/>
</dbReference>
<dbReference type="PANTHER" id="PTHR22900:SF5">
    <property type="entry name" value="PROTEIN CBG14245"/>
    <property type="match status" value="1"/>
</dbReference>